<dbReference type="PANTHER" id="PTHR10556">
    <property type="entry name" value="3-OXO-5-ALPHA-STEROID 4-DEHYDROGENASE"/>
    <property type="match status" value="1"/>
</dbReference>
<feature type="transmembrane region" description="Helical" evidence="17">
    <location>
        <begin position="45"/>
        <end position="65"/>
    </location>
</feature>
<evidence type="ECO:0000259" key="18">
    <source>
        <dbReference type="Pfam" id="PF02544"/>
    </source>
</evidence>
<dbReference type="GO" id="GO:0006694">
    <property type="term" value="P:steroid biosynthetic process"/>
    <property type="evidence" value="ECO:0007669"/>
    <property type="project" value="TreeGrafter"/>
</dbReference>
<dbReference type="InterPro" id="IPR001104">
    <property type="entry name" value="3-oxo-5_a-steroid_4-DH_C"/>
</dbReference>
<dbReference type="FunFam" id="1.20.120.1630:FF:000014">
    <property type="entry name" value="Steroid 5-alpha reductase, putative"/>
    <property type="match status" value="1"/>
</dbReference>
<keyword evidence="6" id="KW-0492">Microsome</keyword>
<dbReference type="InterPro" id="IPR039357">
    <property type="entry name" value="SRD5A/TECR"/>
</dbReference>
<feature type="transmembrane region" description="Helical" evidence="17">
    <location>
        <begin position="199"/>
        <end position="222"/>
    </location>
</feature>
<evidence type="ECO:0000256" key="10">
    <source>
        <dbReference type="ARBA" id="ARBA00023098"/>
    </source>
</evidence>
<dbReference type="GO" id="GO:0016020">
    <property type="term" value="C:membrane"/>
    <property type="evidence" value="ECO:0007669"/>
    <property type="project" value="InterPro"/>
</dbReference>
<keyword evidence="11 17" id="KW-0472">Membrane</keyword>
<dbReference type="Gene3D" id="1.20.120.1630">
    <property type="match status" value="1"/>
</dbReference>
<evidence type="ECO:0000256" key="6">
    <source>
        <dbReference type="ARBA" id="ARBA00022848"/>
    </source>
</evidence>
<evidence type="ECO:0000256" key="9">
    <source>
        <dbReference type="ARBA" id="ARBA00023002"/>
    </source>
</evidence>
<comment type="function">
    <text evidence="12">Converts testosterone into 5-alpha-dihydrotestosterone and progesterone or corticosterone into their corresponding 5-alpha-3-oxosteroids. It plays a central role in sexual differentiation and androgen physiology.</text>
</comment>
<feature type="transmembrane region" description="Helical" evidence="17">
    <location>
        <begin position="6"/>
        <end position="25"/>
    </location>
</feature>
<keyword evidence="7" id="KW-0521">NADP</keyword>
<evidence type="ECO:0000256" key="11">
    <source>
        <dbReference type="ARBA" id="ARBA00023136"/>
    </source>
</evidence>
<reference evidence="19" key="2">
    <citation type="submission" date="2021-04" db="EMBL/GenBank/DDBJ databases">
        <authorList>
            <person name="Gilroy R."/>
        </authorList>
    </citation>
    <scope>NUCLEOTIDE SEQUENCE</scope>
    <source>
        <strain evidence="19">ChiHjej11B10-19426</strain>
    </source>
</reference>
<evidence type="ECO:0000256" key="13">
    <source>
        <dbReference type="ARBA" id="ARBA00039428"/>
    </source>
</evidence>
<evidence type="ECO:0000256" key="2">
    <source>
        <dbReference type="ARBA" id="ARBA00004524"/>
    </source>
</evidence>
<dbReference type="EMBL" id="DXCC01000021">
    <property type="protein sequence ID" value="HIZ15565.1"/>
    <property type="molecule type" value="Genomic_DNA"/>
</dbReference>
<dbReference type="PIRSF" id="PIRSF015596">
    <property type="entry name" value="5_alpha-SR2"/>
    <property type="match status" value="1"/>
</dbReference>
<evidence type="ECO:0000256" key="14">
    <source>
        <dbReference type="ARBA" id="ARBA00041664"/>
    </source>
</evidence>
<comment type="subcellular location">
    <subcellularLocation>
        <location evidence="1">Endoplasmic reticulum membrane</location>
        <topology evidence="1">Multi-pass membrane protein</topology>
    </subcellularLocation>
    <subcellularLocation>
        <location evidence="2">Microsome membrane</location>
    </subcellularLocation>
</comment>
<evidence type="ECO:0000313" key="19">
    <source>
        <dbReference type="EMBL" id="HIZ15565.1"/>
    </source>
</evidence>
<protein>
    <recommendedName>
        <fullName evidence="13">3-oxo-5-alpha-steroid 4-dehydrogenase 1</fullName>
    </recommendedName>
    <alternativeName>
        <fullName evidence="14">SR type 1</fullName>
    </alternativeName>
    <alternativeName>
        <fullName evidence="15">Steroid 5-alpha-reductase 1</fullName>
    </alternativeName>
</protein>
<dbReference type="Proteomes" id="UP000824014">
    <property type="component" value="Unassembled WGS sequence"/>
</dbReference>
<reference evidence="19" key="1">
    <citation type="journal article" date="2021" name="PeerJ">
        <title>Extensive microbial diversity within the chicken gut microbiome revealed by metagenomics and culture.</title>
        <authorList>
            <person name="Gilroy R."/>
            <person name="Ravi A."/>
            <person name="Getino M."/>
            <person name="Pursley I."/>
            <person name="Horton D.L."/>
            <person name="Alikhan N.F."/>
            <person name="Baker D."/>
            <person name="Gharbi K."/>
            <person name="Hall N."/>
            <person name="Watson M."/>
            <person name="Adriaenssens E.M."/>
            <person name="Foster-Nyarko E."/>
            <person name="Jarju S."/>
            <person name="Secka A."/>
            <person name="Antonio M."/>
            <person name="Oren A."/>
            <person name="Chaudhuri R.R."/>
            <person name="La Ragione R."/>
            <person name="Hildebrand F."/>
            <person name="Pallen M.J."/>
        </authorList>
    </citation>
    <scope>NUCLEOTIDE SEQUENCE</scope>
    <source>
        <strain evidence="19">ChiHjej11B10-19426</strain>
    </source>
</reference>
<sequence length="253" mass="29578">MQAYTILLWVMTALAVVVFIALFFVDAGYGMLLNRRWGRTISNRWGWFVMEAPVFLFMTVLWLLSDRRFEVAPLCFLLLFQIHYFQRAFVFPFLLRGKGRMPIAIIAMGILFNTINALMQGGWIFYLAPADRYTPDWLLTPQFIIGTLIFLFGMVVNIQSDYIIRHLRRPGETVHRIPYGGMFRYVSSANYFGEFVEWVGFAVLTWSWSGAVFALWTFANLAPRAVALHKRYETEFGESFTRLHRKCILPFIF</sequence>
<comment type="caution">
    <text evidence="19">The sequence shown here is derived from an EMBL/GenBank/DDBJ whole genome shotgun (WGS) entry which is preliminary data.</text>
</comment>
<evidence type="ECO:0000313" key="20">
    <source>
        <dbReference type="Proteomes" id="UP000824014"/>
    </source>
</evidence>
<dbReference type="GO" id="GO:0030154">
    <property type="term" value="P:cell differentiation"/>
    <property type="evidence" value="ECO:0007669"/>
    <property type="project" value="UniProtKB-KW"/>
</dbReference>
<dbReference type="PANTHER" id="PTHR10556:SF57">
    <property type="entry name" value="3-OXO-5-ALPHA-STEROID 4-DEHYDROGENASE 1"/>
    <property type="match status" value="1"/>
</dbReference>
<proteinExistence type="predicted"/>
<evidence type="ECO:0000256" key="16">
    <source>
        <dbReference type="ARBA" id="ARBA00049166"/>
    </source>
</evidence>
<evidence type="ECO:0000256" key="12">
    <source>
        <dbReference type="ARBA" id="ARBA00037789"/>
    </source>
</evidence>
<evidence type="ECO:0000256" key="17">
    <source>
        <dbReference type="SAM" id="Phobius"/>
    </source>
</evidence>
<keyword evidence="10" id="KW-0443">Lipid metabolism</keyword>
<accession>A0A9D2DES8</accession>
<organism evidence="19 20">
    <name type="scientific">Candidatus Tidjanibacter faecipullorum</name>
    <dbReference type="NCBI Taxonomy" id="2838766"/>
    <lineage>
        <taxon>Bacteria</taxon>
        <taxon>Pseudomonadati</taxon>
        <taxon>Bacteroidota</taxon>
        <taxon>Bacteroidia</taxon>
        <taxon>Bacteroidales</taxon>
        <taxon>Rikenellaceae</taxon>
        <taxon>Tidjanibacter</taxon>
    </lineage>
</organism>
<evidence type="ECO:0000256" key="1">
    <source>
        <dbReference type="ARBA" id="ARBA00004477"/>
    </source>
</evidence>
<feature type="domain" description="3-oxo-5-alpha-steroid 4-dehydrogenase C-terminal" evidence="18">
    <location>
        <begin position="100"/>
        <end position="253"/>
    </location>
</feature>
<evidence type="ECO:0000256" key="7">
    <source>
        <dbReference type="ARBA" id="ARBA00022857"/>
    </source>
</evidence>
<dbReference type="PROSITE" id="PS50244">
    <property type="entry name" value="S5A_REDUCTASE"/>
    <property type="match status" value="1"/>
</dbReference>
<comment type="catalytic activity">
    <reaction evidence="16">
        <text>androst-4-ene-3,17-dione + NADPH + H(+) = 5alpha-androstan-3,17-dione + NADP(+)</text>
        <dbReference type="Rhea" id="RHEA:50816"/>
        <dbReference type="ChEBI" id="CHEBI:15378"/>
        <dbReference type="ChEBI" id="CHEBI:15994"/>
        <dbReference type="ChEBI" id="CHEBI:16422"/>
        <dbReference type="ChEBI" id="CHEBI:57783"/>
        <dbReference type="ChEBI" id="CHEBI:58349"/>
    </reaction>
    <physiologicalReaction direction="left-to-right" evidence="16">
        <dbReference type="Rhea" id="RHEA:50817"/>
    </physiologicalReaction>
</comment>
<feature type="transmembrane region" description="Helical" evidence="17">
    <location>
        <begin position="138"/>
        <end position="156"/>
    </location>
</feature>
<evidence type="ECO:0000256" key="3">
    <source>
        <dbReference type="ARBA" id="ARBA00022692"/>
    </source>
</evidence>
<dbReference type="AlphaFoldDB" id="A0A9D2DES8"/>
<keyword evidence="4" id="KW-0221">Differentiation</keyword>
<dbReference type="InterPro" id="IPR016636">
    <property type="entry name" value="3-oxo-5-alpha-steroid_4-DH"/>
</dbReference>
<keyword evidence="5" id="KW-0256">Endoplasmic reticulum</keyword>
<gene>
    <name evidence="19" type="ORF">H9816_06610</name>
</gene>
<evidence type="ECO:0000256" key="4">
    <source>
        <dbReference type="ARBA" id="ARBA00022782"/>
    </source>
</evidence>
<evidence type="ECO:0000256" key="15">
    <source>
        <dbReference type="ARBA" id="ARBA00042579"/>
    </source>
</evidence>
<feature type="transmembrane region" description="Helical" evidence="17">
    <location>
        <begin position="71"/>
        <end position="95"/>
    </location>
</feature>
<keyword evidence="9" id="KW-0560">Oxidoreductase</keyword>
<name>A0A9D2DES8_9BACT</name>
<dbReference type="GO" id="GO:0003865">
    <property type="term" value="F:3-oxo-5-alpha-steroid 4-dehydrogenase activity"/>
    <property type="evidence" value="ECO:0007669"/>
    <property type="project" value="InterPro"/>
</dbReference>
<dbReference type="Pfam" id="PF02544">
    <property type="entry name" value="Steroid_dh"/>
    <property type="match status" value="1"/>
</dbReference>
<keyword evidence="8 17" id="KW-1133">Transmembrane helix</keyword>
<evidence type="ECO:0000256" key="5">
    <source>
        <dbReference type="ARBA" id="ARBA00022824"/>
    </source>
</evidence>
<evidence type="ECO:0000256" key="8">
    <source>
        <dbReference type="ARBA" id="ARBA00022989"/>
    </source>
</evidence>
<feature type="transmembrane region" description="Helical" evidence="17">
    <location>
        <begin position="102"/>
        <end position="126"/>
    </location>
</feature>
<keyword evidence="3 17" id="KW-0812">Transmembrane</keyword>